<evidence type="ECO:0000256" key="1">
    <source>
        <dbReference type="SAM" id="Phobius"/>
    </source>
</evidence>
<proteinExistence type="predicted"/>
<organism evidence="2 3">
    <name type="scientific">Periweissella beninensis</name>
    <dbReference type="NCBI Taxonomy" id="504936"/>
    <lineage>
        <taxon>Bacteria</taxon>
        <taxon>Bacillati</taxon>
        <taxon>Bacillota</taxon>
        <taxon>Bacilli</taxon>
        <taxon>Lactobacillales</taxon>
        <taxon>Lactobacillaceae</taxon>
        <taxon>Periweissella</taxon>
    </lineage>
</organism>
<feature type="transmembrane region" description="Helical" evidence="1">
    <location>
        <begin position="140"/>
        <end position="161"/>
    </location>
</feature>
<dbReference type="Proteomes" id="UP001057481">
    <property type="component" value="Unassembled WGS sequence"/>
</dbReference>
<sequence>MDEQQTQLKRTNLHPQSSHYPWLSLFKNSRFQLTLMALIGIFLQNVIWWVYPLIYGQHLNAQLPLDLQFLLGYTISLALAIFLMLYHQFHSIGALLILAINVLFTFSNLIKGDILVFTALLSFTFFLVALQFKWFKLRSIWGLITFALANAFIIPLTVFYLQNKYVTQPFILTLFPLFLCYLYFMTPLFIVNITKKRLTSLGLGILLIITLLTLPINFWTICAIAIVISTWLILINLKLSYAKLVPLLLAIQAVTVLILFLQQY</sequence>
<feature type="transmembrane region" description="Helical" evidence="1">
    <location>
        <begin position="33"/>
        <end position="55"/>
    </location>
</feature>
<feature type="transmembrane region" description="Helical" evidence="1">
    <location>
        <begin position="167"/>
        <end position="191"/>
    </location>
</feature>
<protein>
    <recommendedName>
        <fullName evidence="4">Integral membrane protein</fullName>
    </recommendedName>
</protein>
<feature type="transmembrane region" description="Helical" evidence="1">
    <location>
        <begin position="116"/>
        <end position="135"/>
    </location>
</feature>
<accession>A0ABT0VJN6</accession>
<name>A0ABT0VJN6_9LACO</name>
<feature type="transmembrane region" description="Helical" evidence="1">
    <location>
        <begin position="240"/>
        <end position="261"/>
    </location>
</feature>
<feature type="transmembrane region" description="Helical" evidence="1">
    <location>
        <begin position="203"/>
        <end position="234"/>
    </location>
</feature>
<comment type="caution">
    <text evidence="2">The sequence shown here is derived from an EMBL/GenBank/DDBJ whole genome shotgun (WGS) entry which is preliminary data.</text>
</comment>
<evidence type="ECO:0000313" key="3">
    <source>
        <dbReference type="Proteomes" id="UP001057481"/>
    </source>
</evidence>
<feature type="transmembrane region" description="Helical" evidence="1">
    <location>
        <begin position="92"/>
        <end position="110"/>
    </location>
</feature>
<keyword evidence="3" id="KW-1185">Reference proteome</keyword>
<feature type="transmembrane region" description="Helical" evidence="1">
    <location>
        <begin position="67"/>
        <end position="85"/>
    </location>
</feature>
<keyword evidence="1" id="KW-1133">Transmembrane helix</keyword>
<gene>
    <name evidence="2" type="ORF">KAK10_01515</name>
</gene>
<dbReference type="RefSeq" id="WP_205143062.1">
    <property type="nucleotide sequence ID" value="NZ_JAFBDN010000003.1"/>
</dbReference>
<evidence type="ECO:0000313" key="2">
    <source>
        <dbReference type="EMBL" id="MCM2436612.1"/>
    </source>
</evidence>
<evidence type="ECO:0008006" key="4">
    <source>
        <dbReference type="Google" id="ProtNLM"/>
    </source>
</evidence>
<dbReference type="EMBL" id="JAGMVS010000038">
    <property type="protein sequence ID" value="MCM2436612.1"/>
    <property type="molecule type" value="Genomic_DNA"/>
</dbReference>
<reference evidence="2" key="1">
    <citation type="submission" date="2021-04" db="EMBL/GenBank/DDBJ databases">
        <title>Taxonomic assessment of Weissella genus.</title>
        <authorList>
            <person name="Fanelli F."/>
            <person name="Chieffi D."/>
            <person name="Dell'Aquila A."/>
            <person name="Gyu-Sung C."/>
            <person name="Franz C.M.A.P."/>
            <person name="Fusco V."/>
        </authorList>
    </citation>
    <scope>NUCLEOTIDE SEQUENCE</scope>
    <source>
        <strain evidence="2">LMG 25373</strain>
    </source>
</reference>
<keyword evidence="1" id="KW-0472">Membrane</keyword>
<keyword evidence="1" id="KW-0812">Transmembrane</keyword>